<dbReference type="HOGENOM" id="CLU_1134236_0_0_1"/>
<dbReference type="VEuPathDB" id="MicrosporidiaDB:THOM_2537"/>
<dbReference type="Proteomes" id="UP000011185">
    <property type="component" value="Unassembled WGS sequence"/>
</dbReference>
<accession>L7JV34</accession>
<keyword evidence="2" id="KW-1185">Reference proteome</keyword>
<proteinExistence type="predicted"/>
<dbReference type="InParanoid" id="L7JV34"/>
<dbReference type="EMBL" id="JH994035">
    <property type="protein sequence ID" value="ELQ74622.1"/>
    <property type="molecule type" value="Genomic_DNA"/>
</dbReference>
<reference evidence="1 2" key="1">
    <citation type="journal article" date="2012" name="PLoS Pathog.">
        <title>The genome of the obligate intracellular parasite Trachipleistophora hominis: new insights into microsporidian genome dynamics and reductive evolution.</title>
        <authorList>
            <person name="Heinz E."/>
            <person name="Williams T.A."/>
            <person name="Nakjang S."/>
            <person name="Noel C.J."/>
            <person name="Swan D.C."/>
            <person name="Goldberg A.V."/>
            <person name="Harris S.R."/>
            <person name="Weinmaier T."/>
            <person name="Markert S."/>
            <person name="Becher D."/>
            <person name="Bernhardt J."/>
            <person name="Dagan T."/>
            <person name="Hacker C."/>
            <person name="Lucocq J.M."/>
            <person name="Schweder T."/>
            <person name="Rattei T."/>
            <person name="Hall N."/>
            <person name="Hirt R.P."/>
            <person name="Embley T.M."/>
        </authorList>
    </citation>
    <scope>NUCLEOTIDE SEQUENCE [LARGE SCALE GENOMIC DNA]</scope>
</reference>
<protein>
    <submittedName>
        <fullName evidence="1">Uncharacterized protein</fullName>
    </submittedName>
</protein>
<dbReference type="AlphaFoldDB" id="L7JV34"/>
<gene>
    <name evidence="1" type="ORF">THOM_2537</name>
</gene>
<organism evidence="1 2">
    <name type="scientific">Trachipleistophora hominis</name>
    <name type="common">Microsporidian parasite</name>
    <dbReference type="NCBI Taxonomy" id="72359"/>
    <lineage>
        <taxon>Eukaryota</taxon>
        <taxon>Fungi</taxon>
        <taxon>Fungi incertae sedis</taxon>
        <taxon>Microsporidia</taxon>
        <taxon>Pleistophoridae</taxon>
        <taxon>Trachipleistophora</taxon>
    </lineage>
</organism>
<sequence>MFIMIPRNGVFLGIDLFVNEDGSSCRAVISVNDGCFCIDSITLNFRIECRTDANHMHNNIQVYARTCLDNIGCFNLDMDGVFTIPKPLHCSHKWIRIKPPIYSNGIEEIIRGVNKIWEEKELKLEDQRIFMCSKCDRARLLVDDESELKKSNEFIPYHILREIFGHTNLSFEMMTCILLDMNQSVTKFIKCYIEKNNMKVIAVGFCISSWLYPGILPHEQPDLLVNVRRVSMLFLLILKRPGQQS</sequence>
<name>L7JV34_TRAHO</name>
<evidence type="ECO:0000313" key="1">
    <source>
        <dbReference type="EMBL" id="ELQ74622.1"/>
    </source>
</evidence>
<evidence type="ECO:0000313" key="2">
    <source>
        <dbReference type="Proteomes" id="UP000011185"/>
    </source>
</evidence>